<proteinExistence type="predicted"/>
<evidence type="ECO:0000313" key="1">
    <source>
        <dbReference type="EMBL" id="AEN92124.1"/>
    </source>
</evidence>
<accession>A0A8D4DZH1</accession>
<sequence>MIILNLQDIKGSYDLMLGLGSWCGPSLNLRRHNWRRFSFPLDWMISNSIADVTRLLRNRFSGFMDLQNLQRTDGYAHFLDDGVAIFPEEGGTEPVNAHFIHDMHYNIISVHDFPIIPNVDWTVMYPSYKEKLNQRITRFFEKIENSPSVLFIRWGAATPEEAIELKTTLSELVNGSFNILLLQPLDELKGVIDMNWTIDGICSVQVPLDNPNDEAVWDYVLSGLSITNFWT</sequence>
<reference evidence="1 2" key="1">
    <citation type="journal article" date="2011" name="J. Bacteriol.">
        <title>Complete genome sequence of the industrial strain Bacillus megaterium WSH-002.</title>
        <authorList>
            <person name="Liu L."/>
            <person name="Li Y."/>
            <person name="Zhang J."/>
            <person name="Zou W."/>
            <person name="Zhou Z."/>
            <person name="Liu J."/>
            <person name="Li X."/>
            <person name="Wang L."/>
            <person name="Chen J."/>
        </authorList>
    </citation>
    <scope>NUCLEOTIDE SEQUENCE [LARGE SCALE GENOMIC DNA]</scope>
    <source>
        <strain evidence="2">WSH-002</strain>
        <plasmid evidence="1">WSH-002_p1</plasmid>
    </source>
</reference>
<dbReference type="KEGG" id="bmh:BMWSH_p10060"/>
<keyword evidence="1" id="KW-0614">Plasmid</keyword>
<dbReference type="RefSeq" id="WP_014462135.1">
    <property type="nucleotide sequence ID" value="NC_017139.1"/>
</dbReference>
<organism evidence="1 2">
    <name type="scientific">Priestia megaterium (strain WSH-002)</name>
    <name type="common">Bacillus megaterium</name>
    <dbReference type="NCBI Taxonomy" id="1006007"/>
    <lineage>
        <taxon>Bacteria</taxon>
        <taxon>Bacillati</taxon>
        <taxon>Bacillota</taxon>
        <taxon>Bacilli</taxon>
        <taxon>Bacillales</taxon>
        <taxon>Bacillaceae</taxon>
        <taxon>Priestia</taxon>
    </lineage>
</organism>
<dbReference type="EMBL" id="CP003018">
    <property type="protein sequence ID" value="AEN92124.1"/>
    <property type="molecule type" value="Genomic_DNA"/>
</dbReference>
<dbReference type="InterPro" id="IPR014903">
    <property type="entry name" value="DUF1796"/>
</dbReference>
<protein>
    <submittedName>
        <fullName evidence="1">Group-specific protein</fullName>
    </submittedName>
</protein>
<dbReference type="AlphaFoldDB" id="A0A8D4DZH1"/>
<geneLocation type="plasmid" evidence="1 2">
    <name>WSH-002_p1</name>
</geneLocation>
<evidence type="ECO:0000313" key="2">
    <source>
        <dbReference type="Proteomes" id="UP000001283"/>
    </source>
</evidence>
<dbReference type="Proteomes" id="UP000001283">
    <property type="component" value="Plasmid WSH-002_p1"/>
</dbReference>
<name>A0A8D4DZH1_PRIMW</name>
<dbReference type="Pfam" id="PF08795">
    <property type="entry name" value="DUF1796"/>
    <property type="match status" value="1"/>
</dbReference>
<gene>
    <name evidence="1" type="ORF">BMWSH_p10060</name>
</gene>